<dbReference type="EMBL" id="JAVDSB010000003">
    <property type="protein sequence ID" value="MDR6551342.1"/>
    <property type="molecule type" value="Genomic_DNA"/>
</dbReference>
<dbReference type="NCBIfam" id="NF002806">
    <property type="entry name" value="PRK02948.1"/>
    <property type="match status" value="1"/>
</dbReference>
<protein>
    <submittedName>
        <fullName evidence="4">Cysteine desulfurase</fullName>
        <ecNumber evidence="4">2.8.1.7</ecNumber>
    </submittedName>
</protein>
<dbReference type="InterPro" id="IPR016454">
    <property type="entry name" value="Cysteine_dSase"/>
</dbReference>
<accession>A0ABU1NWG5</accession>
<dbReference type="PANTHER" id="PTHR11601">
    <property type="entry name" value="CYSTEINE DESULFURYLASE FAMILY MEMBER"/>
    <property type="match status" value="1"/>
</dbReference>
<dbReference type="InterPro" id="IPR000192">
    <property type="entry name" value="Aminotrans_V_dom"/>
</dbReference>
<dbReference type="GO" id="GO:0031071">
    <property type="term" value="F:cysteine desulfurase activity"/>
    <property type="evidence" value="ECO:0007669"/>
    <property type="project" value="UniProtKB-EC"/>
</dbReference>
<evidence type="ECO:0000256" key="1">
    <source>
        <dbReference type="ARBA" id="ARBA00001933"/>
    </source>
</evidence>
<evidence type="ECO:0000313" key="4">
    <source>
        <dbReference type="EMBL" id="MDR6551342.1"/>
    </source>
</evidence>
<dbReference type="PANTHER" id="PTHR11601:SF50">
    <property type="entry name" value="CYSTEINE DESULFURASE ISCS 2-RELATED"/>
    <property type="match status" value="1"/>
</dbReference>
<evidence type="ECO:0000313" key="5">
    <source>
        <dbReference type="Proteomes" id="UP001267290"/>
    </source>
</evidence>
<keyword evidence="5" id="KW-1185">Reference proteome</keyword>
<dbReference type="InterPro" id="IPR015424">
    <property type="entry name" value="PyrdxlP-dep_Trfase"/>
</dbReference>
<dbReference type="SUPFAM" id="SSF53383">
    <property type="entry name" value="PLP-dependent transferases"/>
    <property type="match status" value="1"/>
</dbReference>
<keyword evidence="4" id="KW-0808">Transferase</keyword>
<dbReference type="InterPro" id="IPR015422">
    <property type="entry name" value="PyrdxlP-dep_Trfase_small"/>
</dbReference>
<dbReference type="Gene3D" id="1.10.260.50">
    <property type="match status" value="1"/>
</dbReference>
<sequence length="392" mass="42895">MLYMDYAATSPLYDEVIDTIAEVMKSHYGNPSSIHRLGVEAEKLLQSAKEVIASAIDVAASEIICTSGGTESNNLAIKGVAYNYQQRGKHLITTQIEHASVKEVFAELEREGFRVTYLPVSKTGRVRLEELQAAICEDTILVSVMYVNNEVGTIQPIQEIGRLLAGYPKIMFHVDAVQGIAKLPLLPKAWGIDLCSASAHKFRGPKGVGFLYRRAGVQLKPLLAGGGQEYGVRSGTENVPLIVGMAKALRMSMDNQATKMTHKYKLSEQLRAGIAAIPELGLTVSDAEQELSPHIVHFAFAGMKAEVVVHALEQKGIFISTRSACTSGESEPSEVMLAMGISRDLASSGLRVSISDEHRMQDIELFFRSLQEVVQELAPMRNPSVIQRGKRR</sequence>
<keyword evidence="2" id="KW-0663">Pyridoxal phosphate</keyword>
<dbReference type="Gene3D" id="3.40.640.10">
    <property type="entry name" value="Type I PLP-dependent aspartate aminotransferase-like (Major domain)"/>
    <property type="match status" value="1"/>
</dbReference>
<dbReference type="Gene3D" id="3.90.1150.10">
    <property type="entry name" value="Aspartate Aminotransferase, domain 1"/>
    <property type="match status" value="1"/>
</dbReference>
<dbReference type="RefSeq" id="WP_310226958.1">
    <property type="nucleotide sequence ID" value="NZ_JAVDSB010000003.1"/>
</dbReference>
<dbReference type="Pfam" id="PF00266">
    <property type="entry name" value="Aminotran_5"/>
    <property type="match status" value="1"/>
</dbReference>
<dbReference type="InterPro" id="IPR015421">
    <property type="entry name" value="PyrdxlP-dep_Trfase_major"/>
</dbReference>
<dbReference type="EC" id="2.8.1.7" evidence="4"/>
<reference evidence="4 5" key="1">
    <citation type="submission" date="2023-07" db="EMBL/GenBank/DDBJ databases">
        <title>Sorghum-associated microbial communities from plants grown in Nebraska, USA.</title>
        <authorList>
            <person name="Schachtman D."/>
        </authorList>
    </citation>
    <scope>NUCLEOTIDE SEQUENCE [LARGE SCALE GENOMIC DNA]</scope>
    <source>
        <strain evidence="4 5">CC258</strain>
    </source>
</reference>
<name>A0ABU1NWG5_9BACL</name>
<evidence type="ECO:0000256" key="2">
    <source>
        <dbReference type="ARBA" id="ARBA00022898"/>
    </source>
</evidence>
<dbReference type="PIRSF" id="PIRSF005572">
    <property type="entry name" value="NifS"/>
    <property type="match status" value="1"/>
</dbReference>
<dbReference type="Proteomes" id="UP001267290">
    <property type="component" value="Unassembled WGS sequence"/>
</dbReference>
<organism evidence="4 5">
    <name type="scientific">Paenibacillus qinlingensis</name>
    <dbReference type="NCBI Taxonomy" id="1837343"/>
    <lineage>
        <taxon>Bacteria</taxon>
        <taxon>Bacillati</taxon>
        <taxon>Bacillota</taxon>
        <taxon>Bacilli</taxon>
        <taxon>Bacillales</taxon>
        <taxon>Paenibacillaceae</taxon>
        <taxon>Paenibacillus</taxon>
    </lineage>
</organism>
<evidence type="ECO:0000259" key="3">
    <source>
        <dbReference type="Pfam" id="PF00266"/>
    </source>
</evidence>
<comment type="cofactor">
    <cofactor evidence="1">
        <name>pyridoxal 5'-phosphate</name>
        <dbReference type="ChEBI" id="CHEBI:597326"/>
    </cofactor>
</comment>
<feature type="domain" description="Aminotransferase class V" evidence="3">
    <location>
        <begin position="3"/>
        <end position="366"/>
    </location>
</feature>
<gene>
    <name evidence="4" type="ORF">J2736_002529</name>
</gene>
<comment type="caution">
    <text evidence="4">The sequence shown here is derived from an EMBL/GenBank/DDBJ whole genome shotgun (WGS) entry which is preliminary data.</text>
</comment>
<proteinExistence type="predicted"/>